<evidence type="ECO:0000256" key="2">
    <source>
        <dbReference type="ARBA" id="ARBA00022485"/>
    </source>
</evidence>
<feature type="domain" description="4Fe-4S ferredoxin-type" evidence="10">
    <location>
        <begin position="234"/>
        <end position="263"/>
    </location>
</feature>
<feature type="domain" description="4Fe-4S ferredoxin-type" evidence="10">
    <location>
        <begin position="191"/>
        <end position="221"/>
    </location>
</feature>
<dbReference type="SUPFAM" id="SSF54292">
    <property type="entry name" value="2Fe-2S ferredoxin-like"/>
    <property type="match status" value="1"/>
</dbReference>
<evidence type="ECO:0000256" key="6">
    <source>
        <dbReference type="ARBA" id="ARBA00023014"/>
    </source>
</evidence>
<dbReference type="SUPFAM" id="SSF53920">
    <property type="entry name" value="Fe-only hydrogenase"/>
    <property type="match status" value="1"/>
</dbReference>
<keyword evidence="2" id="KW-0004">4Fe-4S</keyword>
<dbReference type="GO" id="GO:0009055">
    <property type="term" value="F:electron transfer activity"/>
    <property type="evidence" value="ECO:0007669"/>
    <property type="project" value="InterPro"/>
</dbReference>
<dbReference type="EC" id="1.12.7.2" evidence="11"/>
<evidence type="ECO:0000256" key="7">
    <source>
        <dbReference type="SAM" id="MobiDB-lite"/>
    </source>
</evidence>
<dbReference type="InterPro" id="IPR029039">
    <property type="entry name" value="Flavoprotein-like_sf"/>
</dbReference>
<dbReference type="GO" id="GO:0051539">
    <property type="term" value="F:4 iron, 4 sulfur cluster binding"/>
    <property type="evidence" value="ECO:0007669"/>
    <property type="project" value="UniProtKB-KW"/>
</dbReference>
<dbReference type="Pfam" id="PF13187">
    <property type="entry name" value="Fer4_9"/>
    <property type="match status" value="1"/>
</dbReference>
<evidence type="ECO:0000256" key="5">
    <source>
        <dbReference type="ARBA" id="ARBA00023004"/>
    </source>
</evidence>
<dbReference type="Pfam" id="PF00258">
    <property type="entry name" value="Flavodoxin_1"/>
    <property type="match status" value="1"/>
</dbReference>
<dbReference type="Gene3D" id="3.40.50.1780">
    <property type="match status" value="1"/>
</dbReference>
<evidence type="ECO:0000259" key="8">
    <source>
        <dbReference type="PROSITE" id="PS50902"/>
    </source>
</evidence>
<dbReference type="Gene3D" id="3.40.50.360">
    <property type="match status" value="1"/>
</dbReference>
<evidence type="ECO:0000256" key="1">
    <source>
        <dbReference type="ARBA" id="ARBA00006596"/>
    </source>
</evidence>
<keyword evidence="5" id="KW-0408">Iron</keyword>
<keyword evidence="6" id="KW-0411">Iron-sulfur</keyword>
<dbReference type="Pfam" id="PF02906">
    <property type="entry name" value="Fe_hyd_lg_C"/>
    <property type="match status" value="1"/>
</dbReference>
<proteinExistence type="evidence at transcript level"/>
<comment type="similarity">
    <text evidence="1">Belongs to the NARF family.</text>
</comment>
<dbReference type="InterPro" id="IPR017896">
    <property type="entry name" value="4Fe4S_Fe-S-bd"/>
</dbReference>
<dbReference type="InterPro" id="IPR001041">
    <property type="entry name" value="2Fe-2S_ferredoxin-type"/>
</dbReference>
<dbReference type="Gene3D" id="3.40.950.10">
    <property type="entry name" value="Fe-only Hydrogenase (Larger Subunit), Chain L, domain 3"/>
    <property type="match status" value="1"/>
</dbReference>
<evidence type="ECO:0000259" key="9">
    <source>
        <dbReference type="PROSITE" id="PS51085"/>
    </source>
</evidence>
<dbReference type="AlphaFoldDB" id="A0A0B4R3K2"/>
<evidence type="ECO:0000313" key="11">
    <source>
        <dbReference type="EMBL" id="AIW52599.1"/>
    </source>
</evidence>
<dbReference type="VEuPathDB" id="AmoebaDB:MBAL_003373"/>
<dbReference type="FunFam" id="3.30.70.20:FF:000035">
    <property type="entry name" value="Iron hydrogenase 1"/>
    <property type="match status" value="1"/>
</dbReference>
<protein>
    <submittedName>
        <fullName evidence="11">Fe-only hydrogenase 9</fullName>
        <ecNumber evidence="11">1.12.7.2</ecNumber>
    </submittedName>
</protein>
<dbReference type="PROSITE" id="PS50902">
    <property type="entry name" value="FLAVODOXIN_LIKE"/>
    <property type="match status" value="1"/>
</dbReference>
<name>A0A0B4R3K2_MASBA</name>
<dbReference type="CDD" id="cd00207">
    <property type="entry name" value="fer2"/>
    <property type="match status" value="1"/>
</dbReference>
<sequence>MSLFKKSAPEEPLPRPVYRRRAHGGSAPTSGSSAVSAVISDDTVSSSSCGGTSSSPPVQIAVDGREMTVPSSWTILRACREHGIRVPTLCHHVGLPPTGRCGACTVQVTSVASPGSSARLVLGCKTHVAPGMRVVTSSPEVRHASAVAVQEFLGPHRPLQMLARCGAPEIEELSSLLLNAEEVVPESKRPYAIVRDQSLCISCTRCVRACGAVQNMNVLAINPESPAAPIVFEGGRPLHATQCIACGQCAVVCPTGAVSERDDTGIVFEELTKAGPQRRTVVVMTAPSARFSLGEMFGEVPGTSSPAKTIAGLRAAGFDLVFDTTFGADITATLEATELVERVKAGGPLPMFTSCCPGWVNLVEKKFEHLRGHLSRCRSPMMMLGAMIRYWMHREGVRRDRYFVVALMPCTAKKVEIERPELRAPDGTKDVDVVLTVREMGKLLKTLGVSWSELPGEHKTEYDDPFASASGGGSLFAVSGGVTEAALRVAHAVLARRDVTKKNSDIFEECRRVAVSESVHKAEIDVTPSSRSRRTLSVAILSGSRKIQDFLEDLGLDQQAPTGGVSVSQPYHFIECMACGGGCIGGGGQPSTLEMHALEMRRKAVYAVDAESTHQTSSRAQHSFIRDMFGSITSDVARELLEYEPPSPKSVPLAPKDRTRSFGSVSSWSSSSGSCKTLGDIAILYGSQSGSTTAHAKYLAEVLKRSVSCTVSCHSMDHFPYKQLPDVRTLLLLTSTWEGEHGLMPYNAIEFYHKLVTSKPIMFRELLLQTKFAVCGFGSPKYTYYCGFATQLHDAFVTLGAFPFEDTCKINVDVADKGKSKFSKWVKRVVSCLARSELPSPKYLLVPSLSTGSSKTSLPSAPGYQYVTVTKVKQYKEDLKSRYFFVEFNTDRTNIRTTEVEYVHVLPCNNRTDVESLINSLYPNMYKLTISLVPISSASIWPPNGRLRCALRWV</sequence>
<dbReference type="GO" id="GO:0010181">
    <property type="term" value="F:FMN binding"/>
    <property type="evidence" value="ECO:0007669"/>
    <property type="project" value="InterPro"/>
</dbReference>
<feature type="domain" description="Flavodoxin-like" evidence="8">
    <location>
        <begin position="681"/>
        <end position="830"/>
    </location>
</feature>
<evidence type="ECO:0000256" key="3">
    <source>
        <dbReference type="ARBA" id="ARBA00022723"/>
    </source>
</evidence>
<evidence type="ECO:0000256" key="4">
    <source>
        <dbReference type="ARBA" id="ARBA00022737"/>
    </source>
</evidence>
<dbReference type="Gene3D" id="3.30.70.20">
    <property type="match status" value="1"/>
</dbReference>
<dbReference type="GO" id="GO:0046872">
    <property type="term" value="F:metal ion binding"/>
    <property type="evidence" value="ECO:0007669"/>
    <property type="project" value="UniProtKB-KW"/>
</dbReference>
<dbReference type="PROSITE" id="PS51085">
    <property type="entry name" value="2FE2S_FER_2"/>
    <property type="match status" value="1"/>
</dbReference>
<keyword evidence="3" id="KW-0479">Metal-binding</keyword>
<dbReference type="InterPro" id="IPR001226">
    <property type="entry name" value="Flavodoxin_CS"/>
</dbReference>
<organism evidence="11">
    <name type="scientific">Mastigamoeba balamuthi</name>
    <name type="common">Phreatamoeba balamuthi</name>
    <dbReference type="NCBI Taxonomy" id="108607"/>
    <lineage>
        <taxon>Eukaryota</taxon>
        <taxon>Amoebozoa</taxon>
        <taxon>Evosea</taxon>
        <taxon>Archamoebae</taxon>
        <taxon>Mastigamoebida</taxon>
        <taxon>Mastigamoebidae</taxon>
        <taxon>Mastigamoeba</taxon>
    </lineage>
</organism>
<dbReference type="PROSITE" id="PS00201">
    <property type="entry name" value="FLAVODOXIN"/>
    <property type="match status" value="1"/>
</dbReference>
<feature type="domain" description="2Fe-2S ferredoxin-type" evidence="9">
    <location>
        <begin position="56"/>
        <end position="140"/>
    </location>
</feature>
<dbReference type="PROSITE" id="PS00198">
    <property type="entry name" value="4FE4S_FER_1"/>
    <property type="match status" value="1"/>
</dbReference>
<keyword evidence="4" id="KW-0677">Repeat</keyword>
<dbReference type="InterPro" id="IPR050340">
    <property type="entry name" value="Cytosolic_Fe-S_CAF"/>
</dbReference>
<dbReference type="PANTHER" id="PTHR11615">
    <property type="entry name" value="NITRATE, FORMATE, IRON DEHYDROGENASE"/>
    <property type="match status" value="1"/>
</dbReference>
<accession>A0A0B4R3K2</accession>
<dbReference type="SUPFAM" id="SSF54862">
    <property type="entry name" value="4Fe-4S ferredoxins"/>
    <property type="match status" value="1"/>
</dbReference>
<evidence type="ECO:0000259" key="10">
    <source>
        <dbReference type="PROSITE" id="PS51379"/>
    </source>
</evidence>
<dbReference type="PROSITE" id="PS51379">
    <property type="entry name" value="4FE4S_FER_2"/>
    <property type="match status" value="2"/>
</dbReference>
<dbReference type="InterPro" id="IPR017900">
    <property type="entry name" value="4Fe4S_Fe_S_CS"/>
</dbReference>
<dbReference type="Gene3D" id="3.10.20.740">
    <property type="match status" value="1"/>
</dbReference>
<feature type="region of interest" description="Disordered" evidence="7">
    <location>
        <begin position="1"/>
        <end position="35"/>
    </location>
</feature>
<dbReference type="GO" id="GO:0008901">
    <property type="term" value="F:ferredoxin hydrogenase activity"/>
    <property type="evidence" value="ECO:0007669"/>
    <property type="project" value="UniProtKB-EC"/>
</dbReference>
<dbReference type="InterPro" id="IPR009016">
    <property type="entry name" value="Fe_hydrogenase"/>
</dbReference>
<dbReference type="EMBL" id="KJ920287">
    <property type="protein sequence ID" value="AIW52599.1"/>
    <property type="molecule type" value="mRNA"/>
</dbReference>
<dbReference type="InterPro" id="IPR008254">
    <property type="entry name" value="Flavodoxin/NO_synth"/>
</dbReference>
<dbReference type="InterPro" id="IPR036010">
    <property type="entry name" value="2Fe-2S_ferredoxin-like_sf"/>
</dbReference>
<dbReference type="SUPFAM" id="SSF52218">
    <property type="entry name" value="Flavoproteins"/>
    <property type="match status" value="1"/>
</dbReference>
<reference evidence="11" key="1">
    <citation type="journal article" date="2015" name="Mol. Biol. Evol.">
        <title>Lateral gene transfer and gene duplication played a key role in the evolution of Mastigamoeba balamuthi hydrogenosomes.</title>
        <authorList>
            <person name="Nyvltova E."/>
            <person name="Stairs C.W."/>
            <person name="Hrdy I."/>
            <person name="Ridl J."/>
            <person name="Mach J."/>
            <person name="Paces J."/>
            <person name="Roger A.J."/>
            <person name="Tachezy J."/>
        </authorList>
    </citation>
    <scope>NUCLEOTIDE SEQUENCE</scope>
</reference>
<dbReference type="InterPro" id="IPR004108">
    <property type="entry name" value="Fe_hydrogenase_lsu_C"/>
</dbReference>
<dbReference type="Pfam" id="PF13510">
    <property type="entry name" value="Fer2_4"/>
    <property type="match status" value="1"/>
</dbReference>
<keyword evidence="11" id="KW-0560">Oxidoreductase</keyword>